<dbReference type="Proteomes" id="UP000594778">
    <property type="component" value="Chromosome"/>
</dbReference>
<dbReference type="SUPFAM" id="SSF52540">
    <property type="entry name" value="P-loop containing nucleoside triphosphate hydrolases"/>
    <property type="match status" value="1"/>
</dbReference>
<evidence type="ECO:0000313" key="1">
    <source>
        <dbReference type="EMBL" id="QPS06910.1"/>
    </source>
</evidence>
<dbReference type="Gene3D" id="3.40.50.300">
    <property type="entry name" value="P-loop containing nucleotide triphosphate hydrolases"/>
    <property type="match status" value="1"/>
</dbReference>
<evidence type="ECO:0000313" key="2">
    <source>
        <dbReference type="Proteomes" id="UP000594778"/>
    </source>
</evidence>
<name>A0A7T2VXQ0_DELAC</name>
<organism evidence="1 2">
    <name type="scientific">Delftia acidovorans</name>
    <name type="common">Pseudomonas acidovorans</name>
    <name type="synonym">Comamonas acidovorans</name>
    <dbReference type="NCBI Taxonomy" id="80866"/>
    <lineage>
        <taxon>Bacteria</taxon>
        <taxon>Pseudomonadati</taxon>
        <taxon>Pseudomonadota</taxon>
        <taxon>Betaproteobacteria</taxon>
        <taxon>Burkholderiales</taxon>
        <taxon>Comamonadaceae</taxon>
        <taxon>Delftia</taxon>
    </lineage>
</organism>
<reference evidence="1 2" key="1">
    <citation type="submission" date="2020-12" db="EMBL/GenBank/DDBJ databases">
        <title>FDA dAtabase for Regulatory Grade micrObial Sequences (FDA-ARGOS): Supporting development and validation of Infectious Disease Dx tests.</title>
        <authorList>
            <person name="Sproer C."/>
            <person name="Gronow S."/>
            <person name="Severitt S."/>
            <person name="Schroder I."/>
            <person name="Tallon L."/>
            <person name="Sadzewicz L."/>
            <person name="Zhao X."/>
            <person name="Boylan J."/>
            <person name="Ott S."/>
            <person name="Bowen H."/>
            <person name="Vavikolanu K."/>
            <person name="Mehta A."/>
            <person name="Aluvathingal J."/>
            <person name="Nadendla S."/>
            <person name="Lowell S."/>
            <person name="Myers T."/>
            <person name="Yan Y."/>
            <person name="Sichtig H."/>
        </authorList>
    </citation>
    <scope>NUCLEOTIDE SEQUENCE [LARGE SCALE GENOMIC DNA]</scope>
    <source>
        <strain evidence="1 2">FDAARGOS_909</strain>
    </source>
</reference>
<protein>
    <submittedName>
        <fullName evidence="1">Uncharacterized protein</fullName>
    </submittedName>
</protein>
<dbReference type="EMBL" id="CP065668">
    <property type="protein sequence ID" value="QPS06910.1"/>
    <property type="molecule type" value="Genomic_DNA"/>
</dbReference>
<sequence>MYIELHRTFQELLPTGRPGDEAELRPGQRQEAVRLSALLQQPRVVMLAEGGSGKTWLLQEAARRLRRERKAAFFLRLEHVTQEFEGAFDIGSHEDFEAWLASQEPGWVLLDSIDESRLRSSQDFERAVRRVAVKLAKALDRTHILLTGRPSAWRPQTDLNLCRRQFPLSQQWTEKSVQSQDEGPVFQVVRLEPLSSSQVEEFAAARGIKVVRTFMEAIEQADAGSFIQRPQDLEELVDFWTERGRIGSRQELMTSSVERRLQDSQDRAQAHSMSPARALEGVEKLAAALVLTRLQNIQVPDGMQAGPGLRPRDVLGWNDAEIAALLQRSLFDPDVYGSVRFHHRSVLEYLAAQWFHKLLKQEVSRQRVEALFIREQYGLQVVTPSLRGLLPWLAMSDPRILARVQQVAPEIVFEGGDPQMLPSNVRSAILADVCKQMAAGTLDRTSAPFSAIQRFAAPDVSEAVRRLIQEYKDEETVTGFLMWMVCHGRISDAHPEALQAALSATMSSEGRLAAFNAVNAVGPADMAIVRSQFALEGDSLDRRYMAELLSLIDQPDAATLQWLMDCIPRLGKFSEYETTGLTTATVQFLKRADLSLIPNVMDQLYVLLIEVPVLDRHDYKLSVKNQWLRRPIGAVLRRLVSTRNEYALRLSAVAALHVLMRDIPYDEDITGVMDTDLPKDVQAWSDLKWAWLWYLVDQERSERRVVSHWNARAAMHPVAWDENDFAAAITATAERDLPEDQQVALEIAFWLYVQAKRPQSLYVQLVKAVEGNEPLTIRLQQLEAPPEKSEALQRWEREDAEAKQRRNEAAELARQQRRETAQWLAEGLEILRDPRPDNPSGVTKEQYYLLESMRKLEKGNHLRWTLGNWRTLEAEFGEPTAQAFRDGIVTFWRGHSPQLPSEGAHINERPYADMLGLAGLTIDVAETAGLMESLSSAEARVAFRYAVQEINGFPEWFPDLFKVHPQVVAEMLLVEVAFELKMRDSNTPVQYVIERIHREKAWLANALAQGILPLLATHSPQRPLVLKHLVDILQVSTLSDELIATLAREHMMAGDPMHHTLWAAAWTSVDPDPAIDAVEQHLSALGDATQRTEFTMAFAAHLLGNRRTTSNMRSTYQTPAVLKRLYLLAHQHVRADEDIDRSGKGVFAPGLRDDAQDARENLVRLLQDIPGRESFLALRSLSQDHPHTDYRPWLARRALARAQADSERPAWSEKQVSEFAEIYERSPANHRELFDLAVMRLLDLKHEMEDSDLSTASVVIRTELETELRNWIAAWCLRHAHGRFVIPQEDELPDAKRPDLRWTSSTFIGAVLLISTQK</sequence>
<accession>A0A7T2VXQ0</accession>
<dbReference type="InterPro" id="IPR027417">
    <property type="entry name" value="P-loop_NTPase"/>
</dbReference>
<dbReference type="RefSeq" id="WP_197954494.1">
    <property type="nucleotide sequence ID" value="NZ_CP065668.1"/>
</dbReference>
<gene>
    <name evidence="1" type="ORF">I6G66_21745</name>
</gene>
<proteinExistence type="predicted"/>